<dbReference type="EMBL" id="NAJO01000035">
    <property type="protein sequence ID" value="OQO00431.1"/>
    <property type="molecule type" value="Genomic_DNA"/>
</dbReference>
<accession>A0A1V8SN92</accession>
<proteinExistence type="predicted"/>
<dbReference type="AlphaFoldDB" id="A0A1V8SN92"/>
<name>A0A1V8SN92_9PEZI</name>
<evidence type="ECO:0000313" key="3">
    <source>
        <dbReference type="Proteomes" id="UP000192596"/>
    </source>
</evidence>
<reference evidence="3" key="1">
    <citation type="submission" date="2017-03" db="EMBL/GenBank/DDBJ databases">
        <title>Genomes of endolithic fungi from Antarctica.</title>
        <authorList>
            <person name="Coleine C."/>
            <person name="Masonjones S."/>
            <person name="Stajich J.E."/>
        </authorList>
    </citation>
    <scope>NUCLEOTIDE SEQUENCE [LARGE SCALE GENOMIC DNA]</scope>
    <source>
        <strain evidence="3">CCFEE 5527</strain>
    </source>
</reference>
<dbReference type="Gene3D" id="3.30.710.10">
    <property type="entry name" value="Potassium Channel Kv1.1, Chain A"/>
    <property type="match status" value="1"/>
</dbReference>
<sequence length="268" mass="29071">MSAPASIDAPRVVRKTSAKPKVPATPPKIAGLESLLTSGNFSDFVIVCGEKEWNVHKAIICPHSEYFMKACNGQFNEAKRGRIDLSCDDQDALDVLITYLYTDSCSKQVNDKDGLADAMLPLRVHILADKYGIKPLVDMAGKYFMTLAKRYSRRAVFATLLTAALEDTPPHSIIRQQIFDHVLCIVYEMTASSEDTGSQSGSIKDALLRAPGFAVELVTKLAEAGKPAVTAEPAAEVNDTRFAWPMDLAGPTALCPKCGQSVLKPSHV</sequence>
<dbReference type="SMART" id="SM00225">
    <property type="entry name" value="BTB"/>
    <property type="match status" value="1"/>
</dbReference>
<gene>
    <name evidence="2" type="ORF">B0A48_13780</name>
</gene>
<dbReference type="PROSITE" id="PS50097">
    <property type="entry name" value="BTB"/>
    <property type="match status" value="1"/>
</dbReference>
<dbReference type="CDD" id="cd18186">
    <property type="entry name" value="BTB_POZ_ZBTB_KLHL-like"/>
    <property type="match status" value="1"/>
</dbReference>
<feature type="domain" description="BTB" evidence="1">
    <location>
        <begin position="42"/>
        <end position="103"/>
    </location>
</feature>
<dbReference type="InterPro" id="IPR000210">
    <property type="entry name" value="BTB/POZ_dom"/>
</dbReference>
<protein>
    <recommendedName>
        <fullName evidence="1">BTB domain-containing protein</fullName>
    </recommendedName>
</protein>
<dbReference type="PANTHER" id="PTHR47843">
    <property type="entry name" value="BTB DOMAIN-CONTAINING PROTEIN-RELATED"/>
    <property type="match status" value="1"/>
</dbReference>
<dbReference type="Pfam" id="PF00651">
    <property type="entry name" value="BTB"/>
    <property type="match status" value="1"/>
</dbReference>
<evidence type="ECO:0000259" key="1">
    <source>
        <dbReference type="PROSITE" id="PS50097"/>
    </source>
</evidence>
<keyword evidence="3" id="KW-1185">Reference proteome</keyword>
<dbReference type="PANTHER" id="PTHR47843:SF5">
    <property type="entry name" value="BTB_POZ DOMAIN PROTEIN"/>
    <property type="match status" value="1"/>
</dbReference>
<dbReference type="SUPFAM" id="SSF54695">
    <property type="entry name" value="POZ domain"/>
    <property type="match status" value="1"/>
</dbReference>
<evidence type="ECO:0000313" key="2">
    <source>
        <dbReference type="EMBL" id="OQO00431.1"/>
    </source>
</evidence>
<dbReference type="InterPro" id="IPR011333">
    <property type="entry name" value="SKP1/BTB/POZ_sf"/>
</dbReference>
<organism evidence="2 3">
    <name type="scientific">Cryoendolithus antarcticus</name>
    <dbReference type="NCBI Taxonomy" id="1507870"/>
    <lineage>
        <taxon>Eukaryota</taxon>
        <taxon>Fungi</taxon>
        <taxon>Dikarya</taxon>
        <taxon>Ascomycota</taxon>
        <taxon>Pezizomycotina</taxon>
        <taxon>Dothideomycetes</taxon>
        <taxon>Dothideomycetidae</taxon>
        <taxon>Cladosporiales</taxon>
        <taxon>Cladosporiaceae</taxon>
        <taxon>Cryoendolithus</taxon>
    </lineage>
</organism>
<dbReference type="OrthoDB" id="194443at2759"/>
<dbReference type="Proteomes" id="UP000192596">
    <property type="component" value="Unassembled WGS sequence"/>
</dbReference>
<dbReference type="InParanoid" id="A0A1V8SN92"/>
<dbReference type="STRING" id="1507870.A0A1V8SN92"/>
<comment type="caution">
    <text evidence="2">The sequence shown here is derived from an EMBL/GenBank/DDBJ whole genome shotgun (WGS) entry which is preliminary data.</text>
</comment>